<feature type="signal peptide" evidence="1">
    <location>
        <begin position="1"/>
        <end position="23"/>
    </location>
</feature>
<name>A0A0S1MK03_PHAPC</name>
<dbReference type="AlphaFoldDB" id="A0A0S1MK03"/>
<feature type="chain" id="PRO_5006589016" evidence="1">
    <location>
        <begin position="24"/>
        <end position="38"/>
    </location>
</feature>
<protein>
    <submittedName>
        <fullName evidence="2">Uncharacterized protein</fullName>
    </submittedName>
</protein>
<accession>A0A0S1MK03</accession>
<proteinExistence type="evidence at transcript level"/>
<evidence type="ECO:0000313" key="2">
    <source>
        <dbReference type="EMBL" id="ALL41248.1"/>
    </source>
</evidence>
<dbReference type="EMBL" id="KT247159">
    <property type="protein sequence ID" value="ALL41248.1"/>
    <property type="molecule type" value="mRNA"/>
</dbReference>
<sequence length="38" mass="4416">MNARYALLLTSHVLFHFLTFSDSQRDIAIIIPFYCSPN</sequence>
<evidence type="ECO:0000256" key="1">
    <source>
        <dbReference type="SAM" id="SignalP"/>
    </source>
</evidence>
<keyword evidence="1" id="KW-0732">Signal</keyword>
<reference evidence="2" key="1">
    <citation type="submission" date="2015-07" db="EMBL/GenBank/DDBJ databases">
        <title>Elucidating the P. pachyrhizi secretome and potential effectors.</title>
        <authorList>
            <person name="de Carvalho M.C.C.G."/>
            <person name="Nascimento L.C."/>
            <person name="Darben L.M."/>
            <person name="Polizel-Podanosqui A.M."/>
            <person name="Lopes-Caitar V.S."/>
            <person name="Rocha C.S."/>
            <person name="Qi M."/>
            <person name="Carazolle M."/>
            <person name="Kuwahara M.K."/>
            <person name="Pereira G.A.G."/>
            <person name="Abdelnoor R.V."/>
            <person name="Whitham S.A."/>
            <person name="Marcelino-Guimaraes F.C."/>
        </authorList>
    </citation>
    <scope>NUCLEOTIDE SEQUENCE</scope>
</reference>
<organism evidence="2">
    <name type="scientific">Phakopsora pachyrhizi</name>
    <name type="common">Asian soybean rust disease fungus</name>
    <dbReference type="NCBI Taxonomy" id="170000"/>
    <lineage>
        <taxon>Eukaryota</taxon>
        <taxon>Fungi</taxon>
        <taxon>Dikarya</taxon>
        <taxon>Basidiomycota</taxon>
        <taxon>Pucciniomycotina</taxon>
        <taxon>Pucciniomycetes</taxon>
        <taxon>Pucciniales</taxon>
        <taxon>Phakopsoraceae</taxon>
        <taxon>Phakopsora</taxon>
    </lineage>
</organism>